<sequence length="466" mass="54755">MDLESVCYEEKLPFLKYLNEKTLLYCITCLAFAGVFSLIWIVKKYTFFEKAKLARVKTPRFPYGNISDVINKETTLYEVLGKYYSRFKKKGYDVGGMFFFIKPVVIIVKNEYVRHILDSTENFSEVYPEQYKLKSDMFDSSCVKVFLENYHVSLKGTILESLKKDDIHSVLRNYLLELVSLSFGVNSFEIIEELNLLLKLKTEANFRYNLSLCHPIFKNKNSALYSDFEGVFLDIMNDRKKNDIVKDDFFQFFINLFNESQCDTKEVSRELFNLFADSVIYSYSVILCSLYEMSRNTDIQDELIGEIRRYNKQGVVLNLDNLKELEYLNSVVFETLRKYPPVPYILKACQKDFKKNNLVVPKDTLVAVSILGLHRSSENYTDPENFDPDRFADQSDLNKVLYIPFGTRRQDNLTKLVILYTKLTLVDIFSNLTVRKKKDSEQIFKFDPKLIPLRPMETYPFVFDRL</sequence>
<comment type="cofactor">
    <cofactor evidence="1">
        <name>heme</name>
        <dbReference type="ChEBI" id="CHEBI:30413"/>
    </cofactor>
</comment>
<evidence type="ECO:0000256" key="4">
    <source>
        <dbReference type="ARBA" id="ARBA00004406"/>
    </source>
</evidence>
<dbReference type="GO" id="GO:0020037">
    <property type="term" value="F:heme binding"/>
    <property type="evidence" value="ECO:0007669"/>
    <property type="project" value="InterPro"/>
</dbReference>
<evidence type="ECO:0000313" key="15">
    <source>
        <dbReference type="Proteomes" id="UP000504635"/>
    </source>
</evidence>
<dbReference type="Gene3D" id="1.10.630.10">
    <property type="entry name" value="Cytochrome P450"/>
    <property type="match status" value="1"/>
</dbReference>
<proteinExistence type="inferred from homology"/>
<comment type="subcellular location">
    <subcellularLocation>
        <location evidence="4">Endoplasmic reticulum membrane</location>
        <topology evidence="4">Peripheral membrane protein</topology>
    </subcellularLocation>
    <subcellularLocation>
        <location evidence="3">Microsome membrane</location>
        <topology evidence="3">Peripheral membrane protein</topology>
    </subcellularLocation>
</comment>
<organism evidence="15 16">
    <name type="scientific">Sitophilus oryzae</name>
    <name type="common">Rice weevil</name>
    <name type="synonym">Curculio oryzae</name>
    <dbReference type="NCBI Taxonomy" id="7048"/>
    <lineage>
        <taxon>Eukaryota</taxon>
        <taxon>Metazoa</taxon>
        <taxon>Ecdysozoa</taxon>
        <taxon>Arthropoda</taxon>
        <taxon>Hexapoda</taxon>
        <taxon>Insecta</taxon>
        <taxon>Pterygota</taxon>
        <taxon>Neoptera</taxon>
        <taxon>Endopterygota</taxon>
        <taxon>Coleoptera</taxon>
        <taxon>Polyphaga</taxon>
        <taxon>Cucujiformia</taxon>
        <taxon>Curculionidae</taxon>
        <taxon>Dryophthorinae</taxon>
        <taxon>Sitophilus</taxon>
    </lineage>
</organism>
<evidence type="ECO:0000313" key="16">
    <source>
        <dbReference type="RefSeq" id="XP_030766831.1"/>
    </source>
</evidence>
<evidence type="ECO:0000256" key="6">
    <source>
        <dbReference type="ARBA" id="ARBA00022617"/>
    </source>
</evidence>
<reference evidence="16" key="1">
    <citation type="submission" date="2025-08" db="UniProtKB">
        <authorList>
            <consortium name="RefSeq"/>
        </authorList>
    </citation>
    <scope>IDENTIFICATION</scope>
    <source>
        <tissue evidence="16">Gonads</tissue>
    </source>
</reference>
<evidence type="ECO:0000256" key="5">
    <source>
        <dbReference type="ARBA" id="ARBA00010617"/>
    </source>
</evidence>
<evidence type="ECO:0000256" key="8">
    <source>
        <dbReference type="ARBA" id="ARBA00022824"/>
    </source>
</evidence>
<keyword evidence="15" id="KW-1185">Reference proteome</keyword>
<evidence type="ECO:0000256" key="11">
    <source>
        <dbReference type="ARBA" id="ARBA00023004"/>
    </source>
</evidence>
<dbReference type="OrthoDB" id="1470350at2759"/>
<keyword evidence="10" id="KW-0560">Oxidoreductase</keyword>
<keyword evidence="8" id="KW-0256">Endoplasmic reticulum</keyword>
<feature type="transmembrane region" description="Helical" evidence="14">
    <location>
        <begin position="22"/>
        <end position="42"/>
    </location>
</feature>
<keyword evidence="14" id="KW-1133">Transmembrane helix</keyword>
<dbReference type="AlphaFoldDB" id="A0A6J2YUH8"/>
<dbReference type="GeneID" id="115890669"/>
<dbReference type="PANTHER" id="PTHR24292">
    <property type="entry name" value="CYTOCHROME P450"/>
    <property type="match status" value="1"/>
</dbReference>
<dbReference type="InterPro" id="IPR001128">
    <property type="entry name" value="Cyt_P450"/>
</dbReference>
<comment type="similarity">
    <text evidence="5">Belongs to the cytochrome P450 family.</text>
</comment>
<dbReference type="GO" id="GO:0016705">
    <property type="term" value="F:oxidoreductase activity, acting on paired donors, with incorporation or reduction of molecular oxygen"/>
    <property type="evidence" value="ECO:0007669"/>
    <property type="project" value="InterPro"/>
</dbReference>
<keyword evidence="14" id="KW-0812">Transmembrane</keyword>
<keyword evidence="7" id="KW-0479">Metal-binding</keyword>
<dbReference type="SUPFAM" id="SSF48264">
    <property type="entry name" value="Cytochrome P450"/>
    <property type="match status" value="1"/>
</dbReference>
<dbReference type="InterPro" id="IPR036396">
    <property type="entry name" value="Cyt_P450_sf"/>
</dbReference>
<dbReference type="InterPro" id="IPR002403">
    <property type="entry name" value="Cyt_P450_E_grp-IV"/>
</dbReference>
<keyword evidence="6" id="KW-0349">Heme</keyword>
<comment type="function">
    <text evidence="2">May be involved in the metabolism of insect hormones and in the breakdown of synthetic insecticides.</text>
</comment>
<gene>
    <name evidence="16" type="primary">LOC115890669</name>
</gene>
<dbReference type="KEGG" id="soy:115890669"/>
<dbReference type="Pfam" id="PF00067">
    <property type="entry name" value="p450"/>
    <property type="match status" value="1"/>
</dbReference>
<evidence type="ECO:0000256" key="7">
    <source>
        <dbReference type="ARBA" id="ARBA00022723"/>
    </source>
</evidence>
<evidence type="ECO:0000256" key="2">
    <source>
        <dbReference type="ARBA" id="ARBA00003690"/>
    </source>
</evidence>
<dbReference type="Proteomes" id="UP000504635">
    <property type="component" value="Unplaced"/>
</dbReference>
<dbReference type="RefSeq" id="XP_030766831.1">
    <property type="nucleotide sequence ID" value="XM_030910971.1"/>
</dbReference>
<accession>A0A6J2YUH8</accession>
<protein>
    <submittedName>
        <fullName evidence="16">Cytochrome P450 6d3-like</fullName>
    </submittedName>
</protein>
<keyword evidence="11" id="KW-0408">Iron</keyword>
<dbReference type="GO" id="GO:0005789">
    <property type="term" value="C:endoplasmic reticulum membrane"/>
    <property type="evidence" value="ECO:0007669"/>
    <property type="project" value="UniProtKB-SubCell"/>
</dbReference>
<dbReference type="InterPro" id="IPR050476">
    <property type="entry name" value="Insect_CytP450_Detox"/>
</dbReference>
<evidence type="ECO:0000256" key="1">
    <source>
        <dbReference type="ARBA" id="ARBA00001971"/>
    </source>
</evidence>
<evidence type="ECO:0000256" key="13">
    <source>
        <dbReference type="ARBA" id="ARBA00023136"/>
    </source>
</evidence>
<evidence type="ECO:0000256" key="14">
    <source>
        <dbReference type="SAM" id="Phobius"/>
    </source>
</evidence>
<dbReference type="GO" id="GO:0004497">
    <property type="term" value="F:monooxygenase activity"/>
    <property type="evidence" value="ECO:0007669"/>
    <property type="project" value="UniProtKB-KW"/>
</dbReference>
<dbReference type="InParanoid" id="A0A6J2YUH8"/>
<evidence type="ECO:0000256" key="10">
    <source>
        <dbReference type="ARBA" id="ARBA00023002"/>
    </source>
</evidence>
<dbReference type="PANTHER" id="PTHR24292:SF54">
    <property type="entry name" value="CYP9F3-RELATED"/>
    <property type="match status" value="1"/>
</dbReference>
<keyword evidence="13 14" id="KW-0472">Membrane</keyword>
<evidence type="ECO:0000256" key="3">
    <source>
        <dbReference type="ARBA" id="ARBA00004174"/>
    </source>
</evidence>
<dbReference type="PRINTS" id="PR00465">
    <property type="entry name" value="EP450IV"/>
</dbReference>
<dbReference type="GO" id="GO:0005506">
    <property type="term" value="F:iron ion binding"/>
    <property type="evidence" value="ECO:0007669"/>
    <property type="project" value="InterPro"/>
</dbReference>
<evidence type="ECO:0000256" key="12">
    <source>
        <dbReference type="ARBA" id="ARBA00023033"/>
    </source>
</evidence>
<keyword evidence="12" id="KW-0503">Monooxygenase</keyword>
<evidence type="ECO:0000256" key="9">
    <source>
        <dbReference type="ARBA" id="ARBA00022848"/>
    </source>
</evidence>
<name>A0A6J2YUH8_SITOR</name>
<keyword evidence="9" id="KW-0492">Microsome</keyword>